<evidence type="ECO:0000313" key="1">
    <source>
        <dbReference type="EMBL" id="QGN17175.1"/>
    </source>
</evidence>
<sequence>MGFIAAGYCSRDFKDRFVEREKLQLCKRVGSWQHNSSATGKRRHKRHKAAHKHKPATITDLPSELIQRIFVFSGNYELYVVSKFFYMNLKPTSFLLHHYMLENFYHDLNENFSMADPDKDGEDVPCFHGLNGQIFDIPVFRSFLNENPHLLQDIGHIGHHDELEQVTKERQEMYAQGNLKGTSLMERHKEVQKQDYPAAFYADVELFFQNDIQLEKPIYNQFILELFAHYEIKQPYYLMENMIHWFFHVNNGEYNINHLFHAVILVTHISTVPSSSLESNGPLIELMNELFLASAGQKLNILLLMSDHSDDEAINNRRIRIINKFISKFYKDQDARTKLLSQDILWNTLRNLKNESLMKLIMEYGGQPSFSVI</sequence>
<gene>
    <name evidence="1" type="ORF">FIM1_3906</name>
</gene>
<dbReference type="EMBL" id="CP015059">
    <property type="protein sequence ID" value="QGN17175.1"/>
    <property type="molecule type" value="Genomic_DNA"/>
</dbReference>
<accession>A0ABX6EXV3</accession>
<name>A0ABX6EXV3_KLUMA</name>
<reference evidence="1 2" key="1">
    <citation type="submission" date="2016-03" db="EMBL/GenBank/DDBJ databases">
        <title>How can Kluyveromyces marxianus grow so fast - potential evolutionary course in Saccharomyces Complex revealed by comparative genomics.</title>
        <authorList>
            <person name="Mo W."/>
            <person name="Lu W."/>
            <person name="Yang X."/>
            <person name="Qi J."/>
            <person name="Lv H."/>
        </authorList>
    </citation>
    <scope>NUCLEOTIDE SEQUENCE [LARGE SCALE GENOMIC DNA]</scope>
    <source>
        <strain evidence="1 2">FIM1</strain>
    </source>
</reference>
<dbReference type="Proteomes" id="UP000422736">
    <property type="component" value="Chromosome 6"/>
</dbReference>
<organism evidence="1 2">
    <name type="scientific">Kluyveromyces marxianus</name>
    <name type="common">Yeast</name>
    <name type="synonym">Candida kefyr</name>
    <dbReference type="NCBI Taxonomy" id="4911"/>
    <lineage>
        <taxon>Eukaryota</taxon>
        <taxon>Fungi</taxon>
        <taxon>Dikarya</taxon>
        <taxon>Ascomycota</taxon>
        <taxon>Saccharomycotina</taxon>
        <taxon>Saccharomycetes</taxon>
        <taxon>Saccharomycetales</taxon>
        <taxon>Saccharomycetaceae</taxon>
        <taxon>Kluyveromyces</taxon>
    </lineage>
</organism>
<evidence type="ECO:0000313" key="2">
    <source>
        <dbReference type="Proteomes" id="UP000422736"/>
    </source>
</evidence>
<reference evidence="1 2" key="2">
    <citation type="submission" date="2019-11" db="EMBL/GenBank/DDBJ databases">
        <authorList>
            <person name="Lu H."/>
        </authorList>
    </citation>
    <scope>NUCLEOTIDE SEQUENCE [LARGE SCALE GENOMIC DNA]</scope>
    <source>
        <strain evidence="1 2">FIM1</strain>
    </source>
</reference>
<proteinExistence type="predicted"/>
<protein>
    <submittedName>
        <fullName evidence="1">YDR249C</fullName>
    </submittedName>
</protein>
<keyword evidence="2" id="KW-1185">Reference proteome</keyword>